<dbReference type="EMBL" id="NCUO01000012">
    <property type="protein sequence ID" value="ORO58282.1"/>
    <property type="molecule type" value="Genomic_DNA"/>
</dbReference>
<evidence type="ECO:0000313" key="2">
    <source>
        <dbReference type="EMBL" id="ORO58282.1"/>
    </source>
</evidence>
<dbReference type="InterPro" id="IPR027417">
    <property type="entry name" value="P-loop_NTPase"/>
</dbReference>
<proteinExistence type="predicted"/>
<accession>A0A1X1HBM3</accession>
<keyword evidence="1" id="KW-0175">Coiled coil</keyword>
<dbReference type="RefSeq" id="WP_000439558.1">
    <property type="nucleotide sequence ID" value="NZ_NCUO01000012.1"/>
</dbReference>
<dbReference type="AlphaFoldDB" id="A0A1X1HBM3"/>
<evidence type="ECO:0000256" key="1">
    <source>
        <dbReference type="SAM" id="Coils"/>
    </source>
</evidence>
<dbReference type="InterPro" id="IPR016195">
    <property type="entry name" value="Pol/histidinol_Pase-like"/>
</dbReference>
<dbReference type="SUPFAM" id="SSF52540">
    <property type="entry name" value="P-loop containing nucleoside triphosphate hydrolases"/>
    <property type="match status" value="1"/>
</dbReference>
<protein>
    <submittedName>
        <fullName evidence="2">Uncharacterized protein</fullName>
    </submittedName>
</protein>
<sequence>MERHYARYYKCALQVNPYSYSKFRGKTIIDEEEYNKKILEECLKNGIKVVGLADHGSIDSSTSLRTYLSENGILTLPGFEISSAEKIHMVCLFSPEFDNSRLNRILGQLGLPTDIKNGTESSNLSCLEIAKKVQDNDGFWYAAHITGDNGILKIGKMNHIWKNELLSVAQIPNSVENIDPNYKNIIQNTDTNYKRNKPIAYINSSDIESPEDLSKPVASVLVKMSELSFQAFKMAFKDSESRIKLNSTEKKCYKSTIDEISISGGYLDGLAVAFSDEVSTIIGGRGTGKSTLINLIIYCLDKYHYTKEFEKYIDSFAESNLGTGGEVKLTITSYSQNGQQFNISRRYKQNITIRNENGEISDLSIDEILPNLEVYAQNELIEVIKSKKRITESVKRLICIDSKILNKRKKAYESLNENTRELLRVSNNLEKLEKDTSDLPAKQSQLRHYNSITGLEEKIAPITKITAIDSKISILSDAICDHEITDNEIVIESIIDEWDRKENDDLTNLINSIDEYNRESQIIFKQQEKIFSSLKEKVSKTKESWGKYKQNEEIKFKKIFKDIPEVQDKNSKEVLEEYRGLLKEINDSKPTLLKIEATKEELEKLKKARKELLENCKEANIEYINAVSKRIKKLDKSNLGKLVKIEIDCLQNKESLLEELKKIEGIGDKSIQSISDYKNFDMITFIENIRKGPVELAKEYNLTSNTSQKICRLTNEQCWKLEELILGDITNISLKVGDKFKSMDNLSKGQQCTALLNILLVENRDPLIIDQPEDNLDNAYIADSLVASIRNNKTNRQYIFATHNANIPVFGDAELIIGLVEEDGQGKINGHAIGSIDNKQVMNQVVNILEGGETAFKIRKEKYQF</sequence>
<dbReference type="Gene3D" id="3.40.50.300">
    <property type="entry name" value="P-loop containing nucleotide triphosphate hydrolases"/>
    <property type="match status" value="2"/>
</dbReference>
<organism evidence="2 3">
    <name type="scientific">Streptococcus oralis subsp. oralis</name>
    <dbReference type="NCBI Taxonomy" id="1891914"/>
    <lineage>
        <taxon>Bacteria</taxon>
        <taxon>Bacillati</taxon>
        <taxon>Bacillota</taxon>
        <taxon>Bacilli</taxon>
        <taxon>Lactobacillales</taxon>
        <taxon>Streptococcaceae</taxon>
        <taxon>Streptococcus</taxon>
    </lineage>
</organism>
<dbReference type="NCBIfam" id="NF045780">
    <property type="entry name" value="TrlF_fam_ATP"/>
    <property type="match status" value="1"/>
</dbReference>
<feature type="coiled-coil region" evidence="1">
    <location>
        <begin position="595"/>
        <end position="622"/>
    </location>
</feature>
<name>A0A1X1HBM3_STROR</name>
<dbReference type="SUPFAM" id="SSF89550">
    <property type="entry name" value="PHP domain-like"/>
    <property type="match status" value="1"/>
</dbReference>
<reference evidence="2 3" key="1">
    <citation type="journal article" date="2016" name="Eur. J. Clin. Microbiol. Infect. Dis.">
        <title>Whole genome sequencing as a tool for phylogenetic analysis of clinical strains of Mitis group streptococci.</title>
        <authorList>
            <person name="Rasmussen L.H."/>
            <person name="Dargis R."/>
            <person name="Hojholt K."/>
            <person name="Christensen J.J."/>
            <person name="Skovgaard O."/>
            <person name="Justesen U.S."/>
            <person name="Rosenvinge F.S."/>
            <person name="Moser C."/>
            <person name="Lukjancenko O."/>
            <person name="Rasmussen S."/>
            <person name="Nielsen X.C."/>
        </authorList>
    </citation>
    <scope>NUCLEOTIDE SEQUENCE [LARGE SCALE GENOMIC DNA]</scope>
    <source>
        <strain evidence="2 3">OD_336064_07</strain>
    </source>
</reference>
<dbReference type="Gene3D" id="3.20.20.140">
    <property type="entry name" value="Metal-dependent hydrolases"/>
    <property type="match status" value="1"/>
</dbReference>
<dbReference type="InterPro" id="IPR054787">
    <property type="entry name" value="TrlF_ATPase"/>
</dbReference>
<dbReference type="Proteomes" id="UP000193121">
    <property type="component" value="Unassembled WGS sequence"/>
</dbReference>
<gene>
    <name evidence="2" type="ORF">B7717_06180</name>
</gene>
<evidence type="ECO:0000313" key="3">
    <source>
        <dbReference type="Proteomes" id="UP000193121"/>
    </source>
</evidence>
<comment type="caution">
    <text evidence="2">The sequence shown here is derived from an EMBL/GenBank/DDBJ whole genome shotgun (WGS) entry which is preliminary data.</text>
</comment>